<feature type="transmembrane region" description="Helical" evidence="6">
    <location>
        <begin position="357"/>
        <end position="382"/>
    </location>
</feature>
<feature type="domain" description="Major facilitator superfamily (MFS) profile" evidence="7">
    <location>
        <begin position="15"/>
        <end position="417"/>
    </location>
</feature>
<evidence type="ECO:0000256" key="3">
    <source>
        <dbReference type="ARBA" id="ARBA00022692"/>
    </source>
</evidence>
<dbReference type="SUPFAM" id="SSF103473">
    <property type="entry name" value="MFS general substrate transporter"/>
    <property type="match status" value="1"/>
</dbReference>
<feature type="transmembrane region" description="Helical" evidence="6">
    <location>
        <begin position="105"/>
        <end position="127"/>
    </location>
</feature>
<keyword evidence="5 6" id="KW-0472">Membrane</keyword>
<evidence type="ECO:0000256" key="1">
    <source>
        <dbReference type="ARBA" id="ARBA00004141"/>
    </source>
</evidence>
<dbReference type="Gene3D" id="1.20.1250.20">
    <property type="entry name" value="MFS general substrate transporter like domains"/>
    <property type="match status" value="2"/>
</dbReference>
<reference evidence="8 9" key="1">
    <citation type="submission" date="2020-04" db="EMBL/GenBank/DDBJ databases">
        <authorList>
            <person name="De Canck E."/>
        </authorList>
    </citation>
    <scope>NUCLEOTIDE SEQUENCE [LARGE SCALE GENOMIC DNA]</scope>
    <source>
        <strain evidence="8 9">LMG 27177</strain>
    </source>
</reference>
<proteinExistence type="predicted"/>
<dbReference type="EMBL" id="CADIKI010000024">
    <property type="protein sequence ID" value="CAB3807032.1"/>
    <property type="molecule type" value="Genomic_DNA"/>
</dbReference>
<evidence type="ECO:0000313" key="8">
    <source>
        <dbReference type="EMBL" id="CAB3807032.1"/>
    </source>
</evidence>
<feature type="transmembrane region" description="Helical" evidence="6">
    <location>
        <begin position="81"/>
        <end position="99"/>
    </location>
</feature>
<feature type="transmembrane region" description="Helical" evidence="6">
    <location>
        <begin position="272"/>
        <end position="291"/>
    </location>
</feature>
<evidence type="ECO:0000256" key="6">
    <source>
        <dbReference type="SAM" id="Phobius"/>
    </source>
</evidence>
<dbReference type="GO" id="GO:0016020">
    <property type="term" value="C:membrane"/>
    <property type="evidence" value="ECO:0007669"/>
    <property type="project" value="UniProtKB-SubCell"/>
</dbReference>
<feature type="transmembrane region" description="Helical" evidence="6">
    <location>
        <begin position="239"/>
        <end position="260"/>
    </location>
</feature>
<evidence type="ECO:0000256" key="4">
    <source>
        <dbReference type="ARBA" id="ARBA00022989"/>
    </source>
</evidence>
<dbReference type="FunFam" id="1.20.1250.20:FF:000018">
    <property type="entry name" value="MFS transporter permease"/>
    <property type="match status" value="1"/>
</dbReference>
<feature type="transmembrane region" description="Helical" evidence="6">
    <location>
        <begin position="329"/>
        <end position="350"/>
    </location>
</feature>
<organism evidence="8 9">
    <name type="scientific">Paraburkholderia fynbosensis</name>
    <dbReference type="NCBI Taxonomy" id="1200993"/>
    <lineage>
        <taxon>Bacteria</taxon>
        <taxon>Pseudomonadati</taxon>
        <taxon>Pseudomonadota</taxon>
        <taxon>Betaproteobacteria</taxon>
        <taxon>Burkholderiales</taxon>
        <taxon>Burkholderiaceae</taxon>
        <taxon>Paraburkholderia</taxon>
    </lineage>
</organism>
<gene>
    <name evidence="8" type="primary">ttuB_9</name>
    <name evidence="8" type="ORF">LMG27177_06222</name>
</gene>
<dbReference type="GO" id="GO:0022857">
    <property type="term" value="F:transmembrane transporter activity"/>
    <property type="evidence" value="ECO:0007669"/>
    <property type="project" value="InterPro"/>
</dbReference>
<keyword evidence="9" id="KW-1185">Reference proteome</keyword>
<dbReference type="InterPro" id="IPR020846">
    <property type="entry name" value="MFS_dom"/>
</dbReference>
<keyword evidence="4 6" id="KW-1133">Transmembrane helix</keyword>
<feature type="transmembrane region" description="Helical" evidence="6">
    <location>
        <begin position="394"/>
        <end position="413"/>
    </location>
</feature>
<evidence type="ECO:0000256" key="5">
    <source>
        <dbReference type="ARBA" id="ARBA00023136"/>
    </source>
</evidence>
<name>A0A6J5GX74_9BURK</name>
<dbReference type="RefSeq" id="WP_175165333.1">
    <property type="nucleotide sequence ID" value="NZ_CADIKI010000024.1"/>
</dbReference>
<dbReference type="CDD" id="cd17319">
    <property type="entry name" value="MFS_ExuT_GudP_like"/>
    <property type="match status" value="1"/>
</dbReference>
<dbReference type="AlphaFoldDB" id="A0A6J5GX74"/>
<feature type="transmembrane region" description="Helical" evidence="6">
    <location>
        <begin position="53"/>
        <end position="74"/>
    </location>
</feature>
<comment type="subcellular location">
    <subcellularLocation>
        <location evidence="1">Membrane</location>
        <topology evidence="1">Multi-pass membrane protein</topology>
    </subcellularLocation>
</comment>
<dbReference type="PROSITE" id="PS50850">
    <property type="entry name" value="MFS"/>
    <property type="match status" value="1"/>
</dbReference>
<accession>A0A6J5GX74</accession>
<evidence type="ECO:0000313" key="9">
    <source>
        <dbReference type="Proteomes" id="UP000494252"/>
    </source>
</evidence>
<dbReference type="PANTHER" id="PTHR43791:SF36">
    <property type="entry name" value="TRANSPORTER, PUTATIVE (AFU_ORTHOLOGUE AFUA_6G08340)-RELATED"/>
    <property type="match status" value="1"/>
</dbReference>
<dbReference type="PANTHER" id="PTHR43791">
    <property type="entry name" value="PERMEASE-RELATED"/>
    <property type="match status" value="1"/>
</dbReference>
<keyword evidence="3 6" id="KW-0812">Transmembrane</keyword>
<feature type="transmembrane region" description="Helical" evidence="6">
    <location>
        <begin position="173"/>
        <end position="195"/>
    </location>
</feature>
<keyword evidence="2" id="KW-0813">Transport</keyword>
<sequence>MTIEDSTMRKLMRRVVPVLGIGAVFQAFSQLNVAFAGVEMTRDLGLTNTQFGFGSGIFFLSYLLLGVPANIMLLKVGAKRWIALAMFAWGLLCASLALTRGPTSFYVLRLLLGAAEAGFIPGILYIAGNWFPEQYRGRVLSLLLVCNPISATLGGQISGWLLEMNGVLGLAGWQWVFIVEGLPASVLALFVIWVLPARIEEAPWLTNDERDWLAAKLESEHGAQSEVTFSMAALVDPRVIVFALIFFGASCLPFGLIFFLPKIIQTFGVSGPVASMLASAPFATGGVLMLLWGRSSDRTGERLYHALAALGVALLGSALYLVTSNAVSGLIGLCLTLGGIFAFLPIFWTLPNRMLSGAIAAMGIAVINGMGGVAGIMAPTLMGWLKDITGHYESGLLCVVLTATAAGVLLYLYGRHHGLHKRVGENKKGSQAPATPTMREL</sequence>
<feature type="transmembrane region" description="Helical" evidence="6">
    <location>
        <begin position="303"/>
        <end position="323"/>
    </location>
</feature>
<evidence type="ECO:0000256" key="2">
    <source>
        <dbReference type="ARBA" id="ARBA00022448"/>
    </source>
</evidence>
<dbReference type="Proteomes" id="UP000494252">
    <property type="component" value="Unassembled WGS sequence"/>
</dbReference>
<protein>
    <submittedName>
        <fullName evidence="8">Tartrate transporter</fullName>
    </submittedName>
</protein>
<dbReference type="InterPro" id="IPR011701">
    <property type="entry name" value="MFS"/>
</dbReference>
<dbReference type="InterPro" id="IPR036259">
    <property type="entry name" value="MFS_trans_sf"/>
</dbReference>
<evidence type="ECO:0000259" key="7">
    <source>
        <dbReference type="PROSITE" id="PS50850"/>
    </source>
</evidence>
<dbReference type="Pfam" id="PF07690">
    <property type="entry name" value="MFS_1"/>
    <property type="match status" value="1"/>
</dbReference>
<feature type="transmembrane region" description="Helical" evidence="6">
    <location>
        <begin position="139"/>
        <end position="161"/>
    </location>
</feature>